<evidence type="ECO:0000256" key="6">
    <source>
        <dbReference type="PIRNR" id="PIRNR000099"/>
    </source>
</evidence>
<dbReference type="FunCoup" id="A0A0D2HJC7">
    <property type="interactions" value="566"/>
</dbReference>
<dbReference type="PIRSF" id="PIRSF000099">
    <property type="entry name" value="Histidinol_dh"/>
    <property type="match status" value="1"/>
</dbReference>
<keyword evidence="5 6" id="KW-0560">Oxidoreductase</keyword>
<keyword evidence="3" id="KW-0479">Metal-binding</keyword>
<dbReference type="GO" id="GO:0004399">
    <property type="term" value="F:histidinol dehydrogenase activity"/>
    <property type="evidence" value="ECO:0007669"/>
    <property type="project" value="InterPro"/>
</dbReference>
<dbReference type="FunFam" id="3.40.50.1980:FF:000001">
    <property type="entry name" value="Histidinol dehydrogenase"/>
    <property type="match status" value="1"/>
</dbReference>
<dbReference type="InterPro" id="IPR001692">
    <property type="entry name" value="Histidinol_DH_CS"/>
</dbReference>
<dbReference type="GO" id="GO:0046872">
    <property type="term" value="F:metal ion binding"/>
    <property type="evidence" value="ECO:0007669"/>
    <property type="project" value="UniProtKB-KW"/>
</dbReference>
<dbReference type="STRING" id="1429043.X474_28085"/>
<evidence type="ECO:0000256" key="8">
    <source>
        <dbReference type="RuleBase" id="RU004175"/>
    </source>
</evidence>
<comment type="caution">
    <text evidence="9">The sequence shown here is derived from an EMBL/GenBank/DDBJ whole genome shotgun (WGS) entry which is preliminary data.</text>
</comment>
<dbReference type="InParanoid" id="A0A0D2HJC7"/>
<dbReference type="InterPro" id="IPR022695">
    <property type="entry name" value="Histidinol_DH_monofunct"/>
</dbReference>
<comment type="cofactor">
    <cofactor evidence="1">
        <name>Zn(2+)</name>
        <dbReference type="ChEBI" id="CHEBI:29105"/>
    </cofactor>
</comment>
<dbReference type="PANTHER" id="PTHR21256">
    <property type="entry name" value="HISTIDINOL DEHYDROGENASE HDH"/>
    <property type="match status" value="1"/>
</dbReference>
<dbReference type="RefSeq" id="WP_044352955.1">
    <property type="nucleotide sequence ID" value="NZ_AZAC01000083.1"/>
</dbReference>
<accession>A0A0D2HJC7</accession>
<evidence type="ECO:0000313" key="10">
    <source>
        <dbReference type="Proteomes" id="UP000032233"/>
    </source>
</evidence>
<sequence>MPGPVKIHDLTIYTPAQRANLLKRTESDMTPFLEGVKPIIEKVRQEGDAALVHYAKAFDKAEITENTIKASAEDFDKAFETLSPDVMEAIRFAVKNIKEFHQAQVPELLRLSEARPGVFTGDRFTPIESVACYIPRGKGSFPSVVMMTTIPAAVAKVPNLFIVTPPGPDGKVDDATLVAARLAGVENVYKCGGAQAVAAVAYGTKTVPKADKIVGPGSPWLMAAKQLLADLIQPGTPAGPSESIVLADSTANPHIAALDLIIESEHGPDSSAFLITPSREVAEKAARAIPEYWEKIGPMRTEYSSTVLTGEKGGIVLTRDMDQALEFINDYAPEHLEVLSSEPFQYLGKVKNAGEVLMGENTPLTLGNYLLGPNAVLPTSGAARTSSCLCVYDFLKMTSVGYVTKPAYDELAKHAHCLATYEGFEGHALAVSEERQKAFKK</sequence>
<evidence type="ECO:0000313" key="9">
    <source>
        <dbReference type="EMBL" id="KIX10778.1"/>
    </source>
</evidence>
<evidence type="ECO:0000256" key="2">
    <source>
        <dbReference type="ARBA" id="ARBA00010178"/>
    </source>
</evidence>
<dbReference type="InterPro" id="IPR012131">
    <property type="entry name" value="Hstdl_DH"/>
</dbReference>
<dbReference type="GO" id="GO:0000105">
    <property type="term" value="P:L-histidine biosynthetic process"/>
    <property type="evidence" value="ECO:0007669"/>
    <property type="project" value="InterPro"/>
</dbReference>
<dbReference type="Pfam" id="PF00815">
    <property type="entry name" value="Histidinol_dh"/>
    <property type="match status" value="1"/>
</dbReference>
<evidence type="ECO:0000256" key="7">
    <source>
        <dbReference type="PIRSR" id="PIRSR000099-1"/>
    </source>
</evidence>
<organism evidence="9 10">
    <name type="scientific">Dethiosulfatarculus sandiegensis</name>
    <dbReference type="NCBI Taxonomy" id="1429043"/>
    <lineage>
        <taxon>Bacteria</taxon>
        <taxon>Pseudomonadati</taxon>
        <taxon>Thermodesulfobacteriota</taxon>
        <taxon>Desulfarculia</taxon>
        <taxon>Desulfarculales</taxon>
        <taxon>Desulfarculaceae</taxon>
        <taxon>Dethiosulfatarculus</taxon>
    </lineage>
</organism>
<dbReference type="PANTHER" id="PTHR21256:SF2">
    <property type="entry name" value="HISTIDINE BIOSYNTHESIS TRIFUNCTIONAL PROTEIN"/>
    <property type="match status" value="1"/>
</dbReference>
<name>A0A0D2HJC7_9BACT</name>
<dbReference type="PRINTS" id="PR00083">
    <property type="entry name" value="HOLDHDRGNASE"/>
</dbReference>
<keyword evidence="10" id="KW-1185">Reference proteome</keyword>
<dbReference type="GO" id="GO:0005829">
    <property type="term" value="C:cytosol"/>
    <property type="evidence" value="ECO:0007669"/>
    <property type="project" value="TreeGrafter"/>
</dbReference>
<evidence type="ECO:0000256" key="5">
    <source>
        <dbReference type="ARBA" id="ARBA00023002"/>
    </source>
</evidence>
<dbReference type="SUPFAM" id="SSF53720">
    <property type="entry name" value="ALDH-like"/>
    <property type="match status" value="1"/>
</dbReference>
<comment type="similarity">
    <text evidence="2 6 8">Belongs to the histidinol dehydrogenase family.</text>
</comment>
<protein>
    <submittedName>
        <fullName evidence="9">Histidinol dehydrogenase</fullName>
    </submittedName>
</protein>
<evidence type="ECO:0000256" key="4">
    <source>
        <dbReference type="ARBA" id="ARBA00022833"/>
    </source>
</evidence>
<dbReference type="NCBIfam" id="TIGR00069">
    <property type="entry name" value="hisD"/>
    <property type="match status" value="1"/>
</dbReference>
<dbReference type="CDD" id="cd06572">
    <property type="entry name" value="Histidinol_dh"/>
    <property type="match status" value="1"/>
</dbReference>
<proteinExistence type="inferred from homology"/>
<dbReference type="PATRIC" id="fig|1429043.3.peg.5965"/>
<dbReference type="Gene3D" id="1.20.5.1300">
    <property type="match status" value="1"/>
</dbReference>
<dbReference type="PROSITE" id="PS00611">
    <property type="entry name" value="HISOL_DEHYDROGENASE"/>
    <property type="match status" value="1"/>
</dbReference>
<dbReference type="GO" id="GO:0051287">
    <property type="term" value="F:NAD binding"/>
    <property type="evidence" value="ECO:0007669"/>
    <property type="project" value="InterPro"/>
</dbReference>
<dbReference type="AlphaFoldDB" id="A0A0D2HJC7"/>
<dbReference type="OrthoDB" id="9805269at2"/>
<dbReference type="EMBL" id="AZAC01000083">
    <property type="protein sequence ID" value="KIX10778.1"/>
    <property type="molecule type" value="Genomic_DNA"/>
</dbReference>
<dbReference type="Gene3D" id="3.40.50.1980">
    <property type="entry name" value="Nitrogenase molybdenum iron protein domain"/>
    <property type="match status" value="2"/>
</dbReference>
<reference evidence="9 10" key="1">
    <citation type="submission" date="2013-11" db="EMBL/GenBank/DDBJ databases">
        <title>Metagenomic analysis of a methanogenic consortium involved in long chain n-alkane degradation.</title>
        <authorList>
            <person name="Davidova I.A."/>
            <person name="Callaghan A.V."/>
            <person name="Wawrik B."/>
            <person name="Pruitt S."/>
            <person name="Marks C."/>
            <person name="Duncan K.E."/>
            <person name="Suflita J.M."/>
        </authorList>
    </citation>
    <scope>NUCLEOTIDE SEQUENCE [LARGE SCALE GENOMIC DNA]</scope>
    <source>
        <strain evidence="9 10">SPR</strain>
    </source>
</reference>
<dbReference type="InterPro" id="IPR016161">
    <property type="entry name" value="Ald_DH/histidinol_DH"/>
</dbReference>
<feature type="active site" description="Proton acceptor" evidence="7">
    <location>
        <position position="334"/>
    </location>
</feature>
<feature type="active site" description="Proton acceptor" evidence="7">
    <location>
        <position position="335"/>
    </location>
</feature>
<dbReference type="Proteomes" id="UP000032233">
    <property type="component" value="Unassembled WGS sequence"/>
</dbReference>
<keyword evidence="4" id="KW-0862">Zinc</keyword>
<evidence type="ECO:0000256" key="1">
    <source>
        <dbReference type="ARBA" id="ARBA00001947"/>
    </source>
</evidence>
<gene>
    <name evidence="9" type="ORF">X474_28085</name>
</gene>
<evidence type="ECO:0000256" key="3">
    <source>
        <dbReference type="ARBA" id="ARBA00022723"/>
    </source>
</evidence>